<dbReference type="SUPFAM" id="SSF46785">
    <property type="entry name" value="Winged helix' DNA-binding domain"/>
    <property type="match status" value="1"/>
</dbReference>
<dbReference type="InParanoid" id="A0A1Q6DTU4"/>
<gene>
    <name evidence="2" type="ORF">BTN85_0211</name>
</gene>
<proteinExistence type="predicted"/>
<name>A0A1Q6DTU4_METT1</name>
<evidence type="ECO:0000259" key="1">
    <source>
        <dbReference type="Pfam" id="PF08784"/>
    </source>
</evidence>
<dbReference type="Gene3D" id="1.10.10.10">
    <property type="entry name" value="Winged helix-like DNA-binding domain superfamily/Winged helix DNA-binding domain"/>
    <property type="match status" value="1"/>
</dbReference>
<evidence type="ECO:0000313" key="3">
    <source>
        <dbReference type="Proteomes" id="UP000185744"/>
    </source>
</evidence>
<comment type="caution">
    <text evidence="2">The sequence shown here is derived from an EMBL/GenBank/DDBJ whole genome shotgun (WGS) entry which is preliminary data.</text>
</comment>
<dbReference type="InterPro" id="IPR036390">
    <property type="entry name" value="WH_DNA-bd_sf"/>
</dbReference>
<reference evidence="2" key="1">
    <citation type="submission" date="2016-12" db="EMBL/GenBank/DDBJ databases">
        <title>Discovery of methanogenic haloarchaea.</title>
        <authorList>
            <person name="Sorokin D.Y."/>
            <person name="Makarova K.S."/>
            <person name="Abbas B."/>
            <person name="Ferrer M."/>
            <person name="Golyshin P.N."/>
        </authorList>
    </citation>
    <scope>NUCLEOTIDE SEQUENCE [LARGE SCALE GENOMIC DNA]</scope>
    <source>
        <strain evidence="2">HMET1</strain>
    </source>
</reference>
<dbReference type="Pfam" id="PF08784">
    <property type="entry name" value="RPA_C"/>
    <property type="match status" value="1"/>
</dbReference>
<dbReference type="InterPro" id="IPR014892">
    <property type="entry name" value="RPA_C"/>
</dbReference>
<keyword evidence="3" id="KW-1185">Reference proteome</keyword>
<evidence type="ECO:0000313" key="2">
    <source>
        <dbReference type="EMBL" id="OKY77742.1"/>
    </source>
</evidence>
<accession>A0A1Q6DTU4</accession>
<dbReference type="InterPro" id="IPR036388">
    <property type="entry name" value="WH-like_DNA-bd_sf"/>
</dbReference>
<organism evidence="2 3">
    <name type="scientific">Methanohalarchaeum thermophilum</name>
    <dbReference type="NCBI Taxonomy" id="1903181"/>
    <lineage>
        <taxon>Archaea</taxon>
        <taxon>Methanobacteriati</taxon>
        <taxon>Methanobacteriota</taxon>
        <taxon>Methanonatronarchaeia</taxon>
        <taxon>Methanonatronarchaeales</taxon>
        <taxon>Methanonatronarchaeaceae</taxon>
        <taxon>Candidatus Methanohalarchaeum</taxon>
    </lineage>
</organism>
<protein>
    <recommendedName>
        <fullName evidence="1">Replication protein A C-terminal domain-containing protein</fullName>
    </recommendedName>
</protein>
<sequence>MGLEEDLLRLLKEQDKENAVSADLISQRLGRPKFEVENKLDELERKGMIYAIEAEEGDYKLYFVE</sequence>
<dbReference type="Proteomes" id="UP000185744">
    <property type="component" value="Unassembled WGS sequence"/>
</dbReference>
<dbReference type="AlphaFoldDB" id="A0A1Q6DTU4"/>
<feature type="domain" description="Replication protein A C-terminal" evidence="1">
    <location>
        <begin position="6"/>
        <end position="51"/>
    </location>
</feature>
<dbReference type="EMBL" id="MSDW01000001">
    <property type="protein sequence ID" value="OKY77742.1"/>
    <property type="molecule type" value="Genomic_DNA"/>
</dbReference>